<dbReference type="HOGENOM" id="CLU_3006644_0_0_3"/>
<reference evidence="1" key="1">
    <citation type="submission" date="2009-01" db="EMBL/GenBank/DDBJ databases">
        <title>Complete sequence of chromosome Cyanothece sp. PCC 7425.</title>
        <authorList>
            <consortium name="US DOE Joint Genome Institute"/>
            <person name="Lucas S."/>
            <person name="Copeland A."/>
            <person name="Lapidus A."/>
            <person name="Glavina del Rio T."/>
            <person name="Dalin E."/>
            <person name="Tice H."/>
            <person name="Bruce D."/>
            <person name="Goodwin L."/>
            <person name="Pitluck S."/>
            <person name="Sims D."/>
            <person name="Meineke L."/>
            <person name="Brettin T."/>
            <person name="Detter J.C."/>
            <person name="Han C."/>
            <person name="Larimer F."/>
            <person name="Land M."/>
            <person name="Hauser L."/>
            <person name="Kyrpides N."/>
            <person name="Ovchinnikova G."/>
            <person name="Liberton M."/>
            <person name="Stoeckel J."/>
            <person name="Banerjee A."/>
            <person name="Singh A."/>
            <person name="Page L."/>
            <person name="Sato H."/>
            <person name="Zhao L."/>
            <person name="Sherman L."/>
            <person name="Pakrasi H."/>
            <person name="Richardson P."/>
        </authorList>
    </citation>
    <scope>NUCLEOTIDE SEQUENCE</scope>
    <source>
        <strain evidence="1">PCC 7425</strain>
    </source>
</reference>
<evidence type="ECO:0000313" key="1">
    <source>
        <dbReference type="EMBL" id="ACL45690.1"/>
    </source>
</evidence>
<dbReference type="KEGG" id="cyn:Cyan7425_3366"/>
<proteinExistence type="predicted"/>
<name>B8HPY1_CYAP4</name>
<accession>B8HPY1</accession>
<sequence length="56" mass="6505">MQLLEILQTIQSTRTMTAEQENLLKTLIWSPDIDSKELDLLFELMQQLLNNEIASV</sequence>
<protein>
    <submittedName>
        <fullName evidence="1">Uncharacterized protein</fullName>
    </submittedName>
</protein>
<organism evidence="1">
    <name type="scientific">Cyanothece sp. (strain PCC 7425 / ATCC 29141)</name>
    <dbReference type="NCBI Taxonomy" id="395961"/>
    <lineage>
        <taxon>Bacteria</taxon>
        <taxon>Bacillati</taxon>
        <taxon>Cyanobacteriota</taxon>
        <taxon>Cyanophyceae</taxon>
        <taxon>Gomontiellales</taxon>
        <taxon>Cyanothecaceae</taxon>
        <taxon>Cyanothece</taxon>
    </lineage>
</organism>
<gene>
    <name evidence="1" type="ordered locus">Cyan7425_3366</name>
</gene>
<dbReference type="EMBL" id="CP001344">
    <property type="protein sequence ID" value="ACL45690.1"/>
    <property type="molecule type" value="Genomic_DNA"/>
</dbReference>
<dbReference type="AlphaFoldDB" id="B8HPY1"/>
<dbReference type="STRING" id="395961.Cyan7425_3366"/>